<dbReference type="PANTHER" id="PTHR24173">
    <property type="entry name" value="ANKYRIN REPEAT CONTAINING"/>
    <property type="match status" value="1"/>
</dbReference>
<dbReference type="EMBL" id="JBJJXI010000051">
    <property type="protein sequence ID" value="KAL3400561.1"/>
    <property type="molecule type" value="Genomic_DNA"/>
</dbReference>
<feature type="repeat" description="ANK" evidence="3">
    <location>
        <begin position="228"/>
        <end position="260"/>
    </location>
</feature>
<comment type="caution">
    <text evidence="4">The sequence shown here is derived from an EMBL/GenBank/DDBJ whole genome shotgun (WGS) entry which is preliminary data.</text>
</comment>
<dbReference type="PROSITE" id="PS50088">
    <property type="entry name" value="ANK_REPEAT"/>
    <property type="match status" value="5"/>
</dbReference>
<dbReference type="Pfam" id="PF12796">
    <property type="entry name" value="Ank_2"/>
    <property type="match status" value="2"/>
</dbReference>
<evidence type="ECO:0000313" key="4">
    <source>
        <dbReference type="EMBL" id="KAL3400561.1"/>
    </source>
</evidence>
<dbReference type="InterPro" id="IPR036770">
    <property type="entry name" value="Ankyrin_rpt-contain_sf"/>
</dbReference>
<evidence type="ECO:0000313" key="5">
    <source>
        <dbReference type="Proteomes" id="UP001627154"/>
    </source>
</evidence>
<sequence>MIFNRKSGNVLSEKWRVLAMRRDRDRARVAGLNLELFISRLKLRTTTTTTTTTKACTCLALHKLRCAAEAVRIQFVELIKSTSQNIIVITSSDDTRKIEFLLRRDANPNLANAEGLTPMHIICETDCDHELAEMIFEISNNKYQPVHVNDQDLNGNTPLHVAAYFRQPLVTEILLRKGANPNMVNYDECTPLHLICKNQNIDVDLVKTFIEISKEIQQTVQLDIGDKIGDTPLHLAVKYKNLEVVELLLRNGANPNLINEGGLTPLHIICKIENCKDLIEKFFEINNDIQQTVQVDMRDNWGNSPLHLALRRENRMAAEVLLRRGADPNSINKDGLTPLHVISMRRRDNDLPNMLIELSNAVDLTLQLDIQDKSGNTPLHLALDHGLEKVAELLLINGADANLPNAEGFTALHIICQKFCDDDLVELFFKISKESNQPLQINARDKLGRTPLHLALQYGLIDTAELLLRNGANPNLADLEGSTSLHVICQREEDDNDDELTNIFFAIIDDIGQSVQVDAKDKLGRTPLQLAVSNLKLDHKRLNMIETHQMAKVSLLSFQE</sequence>
<evidence type="ECO:0000256" key="2">
    <source>
        <dbReference type="ARBA" id="ARBA00023043"/>
    </source>
</evidence>
<dbReference type="AlphaFoldDB" id="A0ABD2X5E8"/>
<evidence type="ECO:0000256" key="1">
    <source>
        <dbReference type="ARBA" id="ARBA00022737"/>
    </source>
</evidence>
<dbReference type="PROSITE" id="PS50297">
    <property type="entry name" value="ANK_REP_REGION"/>
    <property type="match status" value="5"/>
</dbReference>
<reference evidence="4 5" key="1">
    <citation type="journal article" date="2024" name="bioRxiv">
        <title>A reference genome for Trichogramma kaykai: A tiny desert-dwelling parasitoid wasp with competing sex-ratio distorters.</title>
        <authorList>
            <person name="Culotta J."/>
            <person name="Lindsey A.R."/>
        </authorList>
    </citation>
    <scope>NUCLEOTIDE SEQUENCE [LARGE SCALE GENOMIC DNA]</scope>
    <source>
        <strain evidence="4 5">KSX58</strain>
    </source>
</reference>
<dbReference type="SUPFAM" id="SSF48403">
    <property type="entry name" value="Ankyrin repeat"/>
    <property type="match status" value="2"/>
</dbReference>
<keyword evidence="5" id="KW-1185">Reference proteome</keyword>
<dbReference type="Proteomes" id="UP001627154">
    <property type="component" value="Unassembled WGS sequence"/>
</dbReference>
<proteinExistence type="predicted"/>
<feature type="repeat" description="ANK" evidence="3">
    <location>
        <begin position="447"/>
        <end position="479"/>
    </location>
</feature>
<gene>
    <name evidence="4" type="ORF">TKK_006402</name>
</gene>
<evidence type="ECO:0000256" key="3">
    <source>
        <dbReference type="PROSITE-ProRule" id="PRU00023"/>
    </source>
</evidence>
<protein>
    <submittedName>
        <fullName evidence="4">Uncharacterized protein</fullName>
    </submittedName>
</protein>
<organism evidence="4 5">
    <name type="scientific">Trichogramma kaykai</name>
    <dbReference type="NCBI Taxonomy" id="54128"/>
    <lineage>
        <taxon>Eukaryota</taxon>
        <taxon>Metazoa</taxon>
        <taxon>Ecdysozoa</taxon>
        <taxon>Arthropoda</taxon>
        <taxon>Hexapoda</taxon>
        <taxon>Insecta</taxon>
        <taxon>Pterygota</taxon>
        <taxon>Neoptera</taxon>
        <taxon>Endopterygota</taxon>
        <taxon>Hymenoptera</taxon>
        <taxon>Apocrita</taxon>
        <taxon>Proctotrupomorpha</taxon>
        <taxon>Chalcidoidea</taxon>
        <taxon>Trichogrammatidae</taxon>
        <taxon>Trichogramma</taxon>
    </lineage>
</organism>
<keyword evidence="2 3" id="KW-0040">ANK repeat</keyword>
<dbReference type="SMART" id="SM00248">
    <property type="entry name" value="ANK"/>
    <property type="match status" value="12"/>
</dbReference>
<dbReference type="Gene3D" id="1.25.40.20">
    <property type="entry name" value="Ankyrin repeat-containing domain"/>
    <property type="match status" value="4"/>
</dbReference>
<keyword evidence="1" id="KW-0677">Repeat</keyword>
<dbReference type="InterPro" id="IPR002110">
    <property type="entry name" value="Ankyrin_rpt"/>
</dbReference>
<name>A0ABD2X5E8_9HYME</name>
<dbReference type="Pfam" id="PF13857">
    <property type="entry name" value="Ank_5"/>
    <property type="match status" value="1"/>
</dbReference>
<accession>A0ABD2X5E8</accession>
<dbReference type="PANTHER" id="PTHR24173:SF74">
    <property type="entry name" value="ANKYRIN REPEAT DOMAIN-CONTAINING PROTEIN 16"/>
    <property type="match status" value="1"/>
</dbReference>
<dbReference type="PRINTS" id="PR01415">
    <property type="entry name" value="ANKYRIN"/>
</dbReference>
<feature type="repeat" description="ANK" evidence="3">
    <location>
        <begin position="374"/>
        <end position="406"/>
    </location>
</feature>
<feature type="repeat" description="ANK" evidence="3">
    <location>
        <begin position="301"/>
        <end position="333"/>
    </location>
</feature>
<feature type="repeat" description="ANK" evidence="3">
    <location>
        <begin position="154"/>
        <end position="186"/>
    </location>
</feature>